<proteinExistence type="predicted"/>
<dbReference type="Gene3D" id="3.80.10.10">
    <property type="entry name" value="Ribonuclease Inhibitor"/>
    <property type="match status" value="1"/>
</dbReference>
<sequence>MKGNTGSGYGNPLICDDDFDWFVRYLVTNRIRTFLPFQPEITCAGPEKYAGVRLKDLMMKKANETLTEGMKTLGFNSDQSQRSFLSALLPGFRSAPAGPAGGGAALEHAAAGLPILNTLSQAIPSMRNMPGLDMAAVAAGGAGSEPANPNLNTAIEQDYYTARLPPPPPNGREKIPAVSSSSTTSSPTINATITPSFVFSKELLDMLKMLPVGYNLSKIPAEIVTAFSRGEVPDLRQLPNDLIEHFKSNSEKLGLIFNRVAK</sequence>
<keyword evidence="3" id="KW-1185">Reference proteome</keyword>
<evidence type="ECO:0000256" key="1">
    <source>
        <dbReference type="SAM" id="MobiDB-lite"/>
    </source>
</evidence>
<evidence type="ECO:0000313" key="3">
    <source>
        <dbReference type="Proteomes" id="UP000230423"/>
    </source>
</evidence>
<dbReference type="EMBL" id="KZ362583">
    <property type="protein sequence ID" value="PIO58051.1"/>
    <property type="molecule type" value="Genomic_DNA"/>
</dbReference>
<dbReference type="InterPro" id="IPR032675">
    <property type="entry name" value="LRR_dom_sf"/>
</dbReference>
<protein>
    <submittedName>
        <fullName evidence="2">Uncharacterized protein</fullName>
    </submittedName>
</protein>
<gene>
    <name evidence="2" type="ORF">TELCIR_20524</name>
</gene>
<feature type="region of interest" description="Disordered" evidence="1">
    <location>
        <begin position="166"/>
        <end position="187"/>
    </location>
</feature>
<organism evidence="2 3">
    <name type="scientific">Teladorsagia circumcincta</name>
    <name type="common">Brown stomach worm</name>
    <name type="synonym">Ostertagia circumcincta</name>
    <dbReference type="NCBI Taxonomy" id="45464"/>
    <lineage>
        <taxon>Eukaryota</taxon>
        <taxon>Metazoa</taxon>
        <taxon>Ecdysozoa</taxon>
        <taxon>Nematoda</taxon>
        <taxon>Chromadorea</taxon>
        <taxon>Rhabditida</taxon>
        <taxon>Rhabditina</taxon>
        <taxon>Rhabditomorpha</taxon>
        <taxon>Strongyloidea</taxon>
        <taxon>Trichostrongylidae</taxon>
        <taxon>Teladorsagia</taxon>
    </lineage>
</organism>
<feature type="compositionally biased region" description="Low complexity" evidence="1">
    <location>
        <begin position="176"/>
        <end position="187"/>
    </location>
</feature>
<feature type="non-terminal residue" evidence="2">
    <location>
        <position position="262"/>
    </location>
</feature>
<name>A0A2G9TJB7_TELCI</name>
<reference evidence="2 3" key="1">
    <citation type="submission" date="2015-09" db="EMBL/GenBank/DDBJ databases">
        <title>Draft genome of the parasitic nematode Teladorsagia circumcincta isolate WARC Sus (inbred).</title>
        <authorList>
            <person name="Mitreva M."/>
        </authorList>
    </citation>
    <scope>NUCLEOTIDE SEQUENCE [LARGE SCALE GENOMIC DNA]</scope>
    <source>
        <strain evidence="2 3">S</strain>
    </source>
</reference>
<dbReference type="OrthoDB" id="1055097at2759"/>
<evidence type="ECO:0000313" key="2">
    <source>
        <dbReference type="EMBL" id="PIO58051.1"/>
    </source>
</evidence>
<dbReference type="AlphaFoldDB" id="A0A2G9TJB7"/>
<dbReference type="Proteomes" id="UP000230423">
    <property type="component" value="Unassembled WGS sequence"/>
</dbReference>
<accession>A0A2G9TJB7</accession>